<feature type="domain" description="DSBA-like thioredoxin" evidence="1">
    <location>
        <begin position="8"/>
        <end position="133"/>
    </location>
</feature>
<dbReference type="InterPro" id="IPR036249">
    <property type="entry name" value="Thioredoxin-like_sf"/>
</dbReference>
<name>A0A1M6P0U8_9FIRM</name>
<organism evidence="2 3">
    <name type="scientific">Desulforamulus aeronauticus DSM 10349</name>
    <dbReference type="NCBI Taxonomy" id="1121421"/>
    <lineage>
        <taxon>Bacteria</taxon>
        <taxon>Bacillati</taxon>
        <taxon>Bacillota</taxon>
        <taxon>Clostridia</taxon>
        <taxon>Eubacteriales</taxon>
        <taxon>Peptococcaceae</taxon>
        <taxon>Desulforamulus</taxon>
    </lineage>
</organism>
<evidence type="ECO:0000313" key="3">
    <source>
        <dbReference type="Proteomes" id="UP000183997"/>
    </source>
</evidence>
<proteinExistence type="predicted"/>
<keyword evidence="3" id="KW-1185">Reference proteome</keyword>
<dbReference type="SUPFAM" id="SSF52833">
    <property type="entry name" value="Thioredoxin-like"/>
    <property type="match status" value="1"/>
</dbReference>
<accession>A0A1M6P0U8</accession>
<dbReference type="STRING" id="1121421.SAMN02745123_00386"/>
<dbReference type="Pfam" id="PF01323">
    <property type="entry name" value="DSBA"/>
    <property type="match status" value="1"/>
</dbReference>
<dbReference type="PANTHER" id="PTHR13887">
    <property type="entry name" value="GLUTATHIONE S-TRANSFERASE KAPPA"/>
    <property type="match status" value="1"/>
</dbReference>
<dbReference type="AlphaFoldDB" id="A0A1M6P0U8"/>
<evidence type="ECO:0000259" key="1">
    <source>
        <dbReference type="Pfam" id="PF01323"/>
    </source>
</evidence>
<dbReference type="PANTHER" id="PTHR13887:SF41">
    <property type="entry name" value="THIOREDOXIN SUPERFAMILY PROTEIN"/>
    <property type="match status" value="1"/>
</dbReference>
<dbReference type="GO" id="GO:0016491">
    <property type="term" value="F:oxidoreductase activity"/>
    <property type="evidence" value="ECO:0007669"/>
    <property type="project" value="InterPro"/>
</dbReference>
<gene>
    <name evidence="2" type="ORF">SAMN02745123_00386</name>
</gene>
<protein>
    <submittedName>
        <fullName evidence="2">DSBA-like thioredoxin domain-containing protein</fullName>
    </submittedName>
</protein>
<evidence type="ECO:0000313" key="2">
    <source>
        <dbReference type="EMBL" id="SHK01502.1"/>
    </source>
</evidence>
<dbReference type="InterPro" id="IPR001853">
    <property type="entry name" value="DSBA-like_thioredoxin_dom"/>
</dbReference>
<dbReference type="EMBL" id="FRAR01000005">
    <property type="protein sequence ID" value="SHK01502.1"/>
    <property type="molecule type" value="Genomic_DNA"/>
</dbReference>
<sequence>MAANERFNKVGADYGLTFQPVSFLPNTNLALVATEYAKDQGLFEEFHAAVFKAYFSKGLNIGSQQVMLDIAASLGLDTAKVAAALIDPHYQKRLEENRQAGLKWQVTGLPTLIVQDQQRIVGAQPYAAFQRVLDPYLK</sequence>
<dbReference type="Proteomes" id="UP000183997">
    <property type="component" value="Unassembled WGS sequence"/>
</dbReference>
<reference evidence="3" key="1">
    <citation type="submission" date="2016-11" db="EMBL/GenBank/DDBJ databases">
        <authorList>
            <person name="Varghese N."/>
            <person name="Submissions S."/>
        </authorList>
    </citation>
    <scope>NUCLEOTIDE SEQUENCE [LARGE SCALE GENOMIC DNA]</scope>
    <source>
        <strain evidence="3">DSM 10349</strain>
    </source>
</reference>
<dbReference type="Gene3D" id="3.40.30.10">
    <property type="entry name" value="Glutaredoxin"/>
    <property type="match status" value="1"/>
</dbReference>